<comment type="caution">
    <text evidence="1">The sequence shown here is derived from an EMBL/GenBank/DDBJ whole genome shotgun (WGS) entry which is preliminary data.</text>
</comment>
<reference evidence="1" key="1">
    <citation type="journal article" date="2014" name="Front. Microbiol.">
        <title>High frequency of phylogenetically diverse reductive dehalogenase-homologous genes in deep subseafloor sedimentary metagenomes.</title>
        <authorList>
            <person name="Kawai M."/>
            <person name="Futagami T."/>
            <person name="Toyoda A."/>
            <person name="Takaki Y."/>
            <person name="Nishi S."/>
            <person name="Hori S."/>
            <person name="Arai W."/>
            <person name="Tsubouchi T."/>
            <person name="Morono Y."/>
            <person name="Uchiyama I."/>
            <person name="Ito T."/>
            <person name="Fujiyama A."/>
            <person name="Inagaki F."/>
            <person name="Takami H."/>
        </authorList>
    </citation>
    <scope>NUCLEOTIDE SEQUENCE</scope>
    <source>
        <strain evidence="1">Expedition CK06-06</strain>
    </source>
</reference>
<dbReference type="AlphaFoldDB" id="X0ZME8"/>
<name>X0ZME8_9ZZZZ</name>
<organism evidence="1">
    <name type="scientific">marine sediment metagenome</name>
    <dbReference type="NCBI Taxonomy" id="412755"/>
    <lineage>
        <taxon>unclassified sequences</taxon>
        <taxon>metagenomes</taxon>
        <taxon>ecological metagenomes</taxon>
    </lineage>
</organism>
<evidence type="ECO:0000313" key="1">
    <source>
        <dbReference type="EMBL" id="GAG70534.1"/>
    </source>
</evidence>
<gene>
    <name evidence="1" type="ORF">S01H4_08564</name>
</gene>
<accession>X0ZME8</accession>
<protein>
    <submittedName>
        <fullName evidence="1">Uncharacterized protein</fullName>
    </submittedName>
</protein>
<dbReference type="EMBL" id="BART01002956">
    <property type="protein sequence ID" value="GAG70534.1"/>
    <property type="molecule type" value="Genomic_DNA"/>
</dbReference>
<sequence length="259" mass="29015">MVKTVYVPQWIEEREAAHMEEVSNQFAMLKYALDIQSIVDESTAMSATITLGNKEIPFFDLGRTFGTLSIIEDSCTMTIKNNTMSNSYSTDAIKYSSRNLYFVDQSYVYEAGSLILSQYPSSILYGKPSFFVTEFGKNLSFTFVNISGIGKTSISGYGNYPVYLTVINPGNQYIEINNVTNITITTNYVDAWYLALNSTLMQLVSGFEYKGDEVSRVGYNITSDGDRVTLEFIDNASGDYVNFFIREVNISAQMAFGLI</sequence>
<proteinExistence type="predicted"/>